<dbReference type="RefSeq" id="WP_079649640.1">
    <property type="nucleotide sequence ID" value="NZ_FUYM01000009.1"/>
</dbReference>
<feature type="transmembrane region" description="Helical" evidence="2">
    <location>
        <begin position="242"/>
        <end position="260"/>
    </location>
</feature>
<protein>
    <recommendedName>
        <fullName evidence="5">DUF3667 domain-containing protein</fullName>
    </recommendedName>
</protein>
<evidence type="ECO:0008006" key="5">
    <source>
        <dbReference type="Google" id="ProtNLM"/>
    </source>
</evidence>
<keyword evidence="2" id="KW-0812">Transmembrane</keyword>
<evidence type="ECO:0000313" key="3">
    <source>
        <dbReference type="EMBL" id="SKB93686.1"/>
    </source>
</evidence>
<accession>A0A1T5FC75</accession>
<dbReference type="InterPro" id="IPR022134">
    <property type="entry name" value="DUF3667"/>
</dbReference>
<evidence type="ECO:0000256" key="2">
    <source>
        <dbReference type="SAM" id="Phobius"/>
    </source>
</evidence>
<dbReference type="Pfam" id="PF12412">
    <property type="entry name" value="DUF3667"/>
    <property type="match status" value="1"/>
</dbReference>
<sequence length="354" mass="37923">MADVATGAVVARAVDGAGPAGHGAHGGACRNCGTALIGAHCHACGQAGHIHRTAGALFHDILHGVFHFEGRTWHTLPLLFRRPGEVTRRYIEGERVKFVSPMALFLFSVFLMVAVFGLLGGPFGPLSAEDAASVAKARSDAANQLVKVEADLKALRAQKAALKAKGQKDPDLNERLGDLVSQEAELRLVTKGVLKPDIKSEPIDVEKAGLKTGVPGVDHVIRHAAANPELAVYKLQSSAYKFSWALIPISLPFIWLLFLFRRDVGLYDHAVFATYSLSAMTLMVVALSIAAAVGAPDGLIVLVLLLFPPWHMYRQLKGAYGLGRFGALWRTIALIVSAYTAALIFFIFLVAMGA</sequence>
<dbReference type="EMBL" id="FUYM01000009">
    <property type="protein sequence ID" value="SKB93686.1"/>
    <property type="molecule type" value="Genomic_DNA"/>
</dbReference>
<reference evidence="4" key="1">
    <citation type="submission" date="2017-02" db="EMBL/GenBank/DDBJ databases">
        <authorList>
            <person name="Varghese N."/>
            <person name="Submissions S."/>
        </authorList>
    </citation>
    <scope>NUCLEOTIDE SEQUENCE [LARGE SCALE GENOMIC DNA]</scope>
    <source>
        <strain evidence="4">UM2</strain>
    </source>
</reference>
<dbReference type="OrthoDB" id="9111327at2"/>
<feature type="transmembrane region" description="Helical" evidence="2">
    <location>
        <begin position="281"/>
        <end position="307"/>
    </location>
</feature>
<feature type="coiled-coil region" evidence="1">
    <location>
        <begin position="138"/>
        <end position="165"/>
    </location>
</feature>
<feature type="transmembrane region" description="Helical" evidence="2">
    <location>
        <begin position="98"/>
        <end position="119"/>
    </location>
</feature>
<gene>
    <name evidence="3" type="ORF">SAMN06295920_10940</name>
</gene>
<proteinExistence type="predicted"/>
<evidence type="ECO:0000256" key="1">
    <source>
        <dbReference type="SAM" id="Coils"/>
    </source>
</evidence>
<organism evidence="3 4">
    <name type="scientific">Rhizorhabdus histidinilytica</name>
    <dbReference type="NCBI Taxonomy" id="439228"/>
    <lineage>
        <taxon>Bacteria</taxon>
        <taxon>Pseudomonadati</taxon>
        <taxon>Pseudomonadota</taxon>
        <taxon>Alphaproteobacteria</taxon>
        <taxon>Sphingomonadales</taxon>
        <taxon>Sphingomonadaceae</taxon>
        <taxon>Rhizorhabdus</taxon>
    </lineage>
</organism>
<dbReference type="Proteomes" id="UP000189818">
    <property type="component" value="Unassembled WGS sequence"/>
</dbReference>
<keyword evidence="2" id="KW-1133">Transmembrane helix</keyword>
<keyword evidence="4" id="KW-1185">Reference proteome</keyword>
<name>A0A1T5FC75_9SPHN</name>
<feature type="transmembrane region" description="Helical" evidence="2">
    <location>
        <begin position="327"/>
        <end position="351"/>
    </location>
</feature>
<keyword evidence="1" id="KW-0175">Coiled coil</keyword>
<dbReference type="AlphaFoldDB" id="A0A1T5FC75"/>
<evidence type="ECO:0000313" key="4">
    <source>
        <dbReference type="Proteomes" id="UP000189818"/>
    </source>
</evidence>
<keyword evidence="2" id="KW-0472">Membrane</keyword>
<dbReference type="STRING" id="439228.SAMN06295920_10940"/>